<name>A0A150GXR6_GONPE</name>
<dbReference type="AlphaFoldDB" id="A0A150GXR6"/>
<feature type="compositionally biased region" description="Low complexity" evidence="1">
    <location>
        <begin position="301"/>
        <end position="322"/>
    </location>
</feature>
<feature type="compositionally biased region" description="Polar residues" evidence="1">
    <location>
        <begin position="30"/>
        <end position="50"/>
    </location>
</feature>
<feature type="compositionally biased region" description="Basic and acidic residues" evidence="1">
    <location>
        <begin position="179"/>
        <end position="193"/>
    </location>
</feature>
<dbReference type="OrthoDB" id="674948at2759"/>
<comment type="caution">
    <text evidence="2">The sequence shown here is derived from an EMBL/GenBank/DDBJ whole genome shotgun (WGS) entry which is preliminary data.</text>
</comment>
<organism evidence="2 3">
    <name type="scientific">Gonium pectorale</name>
    <name type="common">Green alga</name>
    <dbReference type="NCBI Taxonomy" id="33097"/>
    <lineage>
        <taxon>Eukaryota</taxon>
        <taxon>Viridiplantae</taxon>
        <taxon>Chlorophyta</taxon>
        <taxon>core chlorophytes</taxon>
        <taxon>Chlorophyceae</taxon>
        <taxon>CS clade</taxon>
        <taxon>Chlamydomonadales</taxon>
        <taxon>Volvocaceae</taxon>
        <taxon>Gonium</taxon>
    </lineage>
</organism>
<feature type="compositionally biased region" description="Low complexity" evidence="1">
    <location>
        <begin position="18"/>
        <end position="29"/>
    </location>
</feature>
<feature type="compositionally biased region" description="Gly residues" evidence="1">
    <location>
        <begin position="262"/>
        <end position="272"/>
    </location>
</feature>
<accession>A0A150GXR6</accession>
<evidence type="ECO:0008006" key="4">
    <source>
        <dbReference type="Google" id="ProtNLM"/>
    </source>
</evidence>
<feature type="compositionally biased region" description="Gly residues" evidence="1">
    <location>
        <begin position="117"/>
        <end position="134"/>
    </location>
</feature>
<reference evidence="3" key="1">
    <citation type="journal article" date="2016" name="Nat. Commun.">
        <title>The Gonium pectorale genome demonstrates co-option of cell cycle regulation during the evolution of multicellularity.</title>
        <authorList>
            <person name="Hanschen E.R."/>
            <person name="Marriage T.N."/>
            <person name="Ferris P.J."/>
            <person name="Hamaji T."/>
            <person name="Toyoda A."/>
            <person name="Fujiyama A."/>
            <person name="Neme R."/>
            <person name="Noguchi H."/>
            <person name="Minakuchi Y."/>
            <person name="Suzuki M."/>
            <person name="Kawai-Toyooka H."/>
            <person name="Smith D.R."/>
            <person name="Sparks H."/>
            <person name="Anderson J."/>
            <person name="Bakaric R."/>
            <person name="Luria V."/>
            <person name="Karger A."/>
            <person name="Kirschner M.W."/>
            <person name="Durand P.M."/>
            <person name="Michod R.E."/>
            <person name="Nozaki H."/>
            <person name="Olson B.J."/>
        </authorList>
    </citation>
    <scope>NUCLEOTIDE SEQUENCE [LARGE SCALE GENOMIC DNA]</scope>
    <source>
        <strain evidence="3">NIES-2863</strain>
    </source>
</reference>
<gene>
    <name evidence="2" type="ORF">GPECTOR_4g557</name>
</gene>
<evidence type="ECO:0000256" key="1">
    <source>
        <dbReference type="SAM" id="MobiDB-lite"/>
    </source>
</evidence>
<evidence type="ECO:0000313" key="3">
    <source>
        <dbReference type="Proteomes" id="UP000075714"/>
    </source>
</evidence>
<feature type="compositionally biased region" description="Basic and acidic residues" evidence="1">
    <location>
        <begin position="148"/>
        <end position="169"/>
    </location>
</feature>
<feature type="compositionally biased region" description="Low complexity" evidence="1">
    <location>
        <begin position="246"/>
        <end position="261"/>
    </location>
</feature>
<evidence type="ECO:0000313" key="2">
    <source>
        <dbReference type="EMBL" id="KXZ54492.1"/>
    </source>
</evidence>
<keyword evidence="3" id="KW-1185">Reference proteome</keyword>
<dbReference type="EMBL" id="LSYV01000005">
    <property type="protein sequence ID" value="KXZ54492.1"/>
    <property type="molecule type" value="Genomic_DNA"/>
</dbReference>
<feature type="compositionally biased region" description="Low complexity" evidence="1">
    <location>
        <begin position="59"/>
        <end position="71"/>
    </location>
</feature>
<dbReference type="Proteomes" id="UP000075714">
    <property type="component" value="Unassembled WGS sequence"/>
</dbReference>
<feature type="region of interest" description="Disordered" evidence="1">
    <location>
        <begin position="15"/>
        <end position="89"/>
    </location>
</feature>
<protein>
    <recommendedName>
        <fullName evidence="4">BZIP domain-containing protein</fullName>
    </recommendedName>
</protein>
<dbReference type="CDD" id="cd14704">
    <property type="entry name" value="bZIP_HY5-like"/>
    <property type="match status" value="1"/>
</dbReference>
<feature type="region of interest" description="Disordered" evidence="1">
    <location>
        <begin position="243"/>
        <end position="332"/>
    </location>
</feature>
<feature type="region of interest" description="Disordered" evidence="1">
    <location>
        <begin position="102"/>
        <end position="201"/>
    </location>
</feature>
<proteinExistence type="predicted"/>
<dbReference type="STRING" id="33097.A0A150GXR6"/>
<sequence length="487" mass="48546">MLNADAPGSLGIAFRTRSSTAASLGQSSSDAGRSSGRQVVTKGGQATSGSEPFAAAQLTGAGTSPPTATPADQLSIPIPALSGNTGKAGLTLSQRGELELAKARADRAAAGRKAGPGASGGGGGAKRGRGGGSAGEASVPVSEDDDGGEHSDGELELSRLTPEEQERLLSARLAGGGTSDKDARRLKRQDRQARERKKQYVQALEEQIRDQTAHMGLMEKRLEELEEQNTALRNIIRTMRGFADNAAPGAGPASGPRPAGQHGTGNAGGGGAVAALAAGPVSGPPWGPAAGQGQGPERPAEQAGGAELEAAHGPEGQEQEPPAECPVGVANPPCQAEHGLEAHTARLRAAPAARSSRVQLVHPHPHPHPYPHPAAASGAGGGVAGVHAPAGVTPQDAGVVPGWLGPAPAAAAACLSHGSLRAGGGAAGTQPSSMQQLMRPGLRQDVGLGVGPRLGTGSGPLRLDESELGDAGVVPLSLEVPDYLPDL</sequence>